<proteinExistence type="predicted"/>
<protein>
    <submittedName>
        <fullName evidence="1">Phage tail protein</fullName>
    </submittedName>
</protein>
<name>A0ACD5FLM8_STAHY</name>
<dbReference type="Proteomes" id="UP001234913">
    <property type="component" value="Chromosome"/>
</dbReference>
<accession>A0ACD5FLM8</accession>
<sequence>MAQKSYLAVVRPADSKLDKVDALLLADLQEGGWTIENDLAEIVRGGKTDYSSNATSEEIKLTVGNVPGDPGIEALKAAAKKGGQVRIWLYERVKRKDGKYHGVFAYSVPESFEMSFDDEDNKIELTLKIKWNTAEGTEDNLPPEWFEAAGAPTVEYESFGEYVGTYEEKQAASLVKPEPSSS</sequence>
<evidence type="ECO:0000313" key="2">
    <source>
        <dbReference type="Proteomes" id="UP001234913"/>
    </source>
</evidence>
<organism evidence="1 2">
    <name type="scientific">Staphylococcus hyicus</name>
    <dbReference type="NCBI Taxonomy" id="1284"/>
    <lineage>
        <taxon>Bacteria</taxon>
        <taxon>Bacillati</taxon>
        <taxon>Bacillota</taxon>
        <taxon>Bacilli</taxon>
        <taxon>Bacillales</taxon>
        <taxon>Staphylococcaceae</taxon>
        <taxon>Staphylococcus</taxon>
    </lineage>
</organism>
<evidence type="ECO:0000313" key="1">
    <source>
        <dbReference type="EMBL" id="XKR68984.1"/>
    </source>
</evidence>
<keyword evidence="2" id="KW-1185">Reference proteome</keyword>
<reference evidence="1" key="1">
    <citation type="submission" date="2024-09" db="EMBL/GenBank/DDBJ databases">
        <authorList>
            <person name="Gagne-Thivierge C."/>
        </authorList>
    </citation>
    <scope>NUCLEOTIDE SEQUENCE</scope>
    <source>
        <strain evidence="1">SC310</strain>
    </source>
</reference>
<dbReference type="EMBL" id="CP171742">
    <property type="protein sequence ID" value="XKR68984.1"/>
    <property type="molecule type" value="Genomic_DNA"/>
</dbReference>
<gene>
    <name evidence="1" type="ORF">QUC96_011135</name>
</gene>